<feature type="compositionally biased region" description="Low complexity" evidence="1">
    <location>
        <begin position="560"/>
        <end position="579"/>
    </location>
</feature>
<feature type="region of interest" description="Disordered" evidence="1">
    <location>
        <begin position="522"/>
        <end position="627"/>
    </location>
</feature>
<feature type="compositionally biased region" description="Low complexity" evidence="1">
    <location>
        <begin position="588"/>
        <end position="607"/>
    </location>
</feature>
<evidence type="ECO:0000313" key="2">
    <source>
        <dbReference type="EMBL" id="MQL95955.1"/>
    </source>
</evidence>
<dbReference type="Proteomes" id="UP000652761">
    <property type="component" value="Unassembled WGS sequence"/>
</dbReference>
<gene>
    <name evidence="2" type="ORF">Taro_028626</name>
</gene>
<protein>
    <submittedName>
        <fullName evidence="2">Uncharacterized protein</fullName>
    </submittedName>
</protein>
<comment type="caution">
    <text evidence="2">The sequence shown here is derived from an EMBL/GenBank/DDBJ whole genome shotgun (WGS) entry which is preliminary data.</text>
</comment>
<proteinExistence type="predicted"/>
<feature type="region of interest" description="Disordered" evidence="1">
    <location>
        <begin position="461"/>
        <end position="485"/>
    </location>
</feature>
<reference evidence="2" key="1">
    <citation type="submission" date="2017-07" db="EMBL/GenBank/DDBJ databases">
        <title>Taro Niue Genome Assembly and Annotation.</title>
        <authorList>
            <person name="Atibalentja N."/>
            <person name="Keating K."/>
            <person name="Fields C.J."/>
        </authorList>
    </citation>
    <scope>NUCLEOTIDE SEQUENCE</scope>
    <source>
        <strain evidence="2">Niue_2</strain>
        <tissue evidence="2">Leaf</tissue>
    </source>
</reference>
<keyword evidence="3" id="KW-1185">Reference proteome</keyword>
<evidence type="ECO:0000256" key="1">
    <source>
        <dbReference type="SAM" id="MobiDB-lite"/>
    </source>
</evidence>
<evidence type="ECO:0000313" key="3">
    <source>
        <dbReference type="Proteomes" id="UP000652761"/>
    </source>
</evidence>
<dbReference type="AlphaFoldDB" id="A0A843VJ36"/>
<feature type="region of interest" description="Disordered" evidence="1">
    <location>
        <begin position="381"/>
        <end position="402"/>
    </location>
</feature>
<organism evidence="2 3">
    <name type="scientific">Colocasia esculenta</name>
    <name type="common">Wild taro</name>
    <name type="synonym">Arum esculentum</name>
    <dbReference type="NCBI Taxonomy" id="4460"/>
    <lineage>
        <taxon>Eukaryota</taxon>
        <taxon>Viridiplantae</taxon>
        <taxon>Streptophyta</taxon>
        <taxon>Embryophyta</taxon>
        <taxon>Tracheophyta</taxon>
        <taxon>Spermatophyta</taxon>
        <taxon>Magnoliopsida</taxon>
        <taxon>Liliopsida</taxon>
        <taxon>Araceae</taxon>
        <taxon>Aroideae</taxon>
        <taxon>Colocasieae</taxon>
        <taxon>Colocasia</taxon>
    </lineage>
</organism>
<dbReference type="OrthoDB" id="6768573at2759"/>
<accession>A0A843VJ36</accession>
<name>A0A843VJ36_COLES</name>
<dbReference type="EMBL" id="NMUH01001859">
    <property type="protein sequence ID" value="MQL95955.1"/>
    <property type="molecule type" value="Genomic_DNA"/>
</dbReference>
<sequence length="714" mass="76514">MVVSTLVPASRRSFCLPGTGCRHTQWWRRHTPVEVPTFVSSGHVATWGSREVALDRVPTHPKDLAKAFYTCLKLEEDGSLSSTVKGTSIHITYDLLERLFGVSTVSHSGVNSADIHAKGLGIIGTEYKLKDGKIDINQPNAFNRIMYFIVCQILVPRSASFSTCLKGDSDMMFLAIQNQDINMAQVIIERMKSVAEMIWDKKKKLAVSLPYAQLLTRIFKDYDIDLKGEVMEKMGQPIRSRNLKKSGFSLVGNIWTKTNVAEGEAIIGEAPEIPPIQEAEAEIRIEEPPASVRRIKDIAPALIEPVGKSTEMVIPSTVPAPTIEESAILETVAHAEGEQKNTLMEDIPSVPAADVSMEGSMAETIPEVVAPGHTEDVLMEDTPGQREPEIQGEPTASAPSTKAKDIGAVKVELQEMRSELGSLKQLVSSLSDFMRVQLSSPAPPTPTQAIPEEPVVGPSRQIAEESGSIAEEVRPPEPSVVEEVRPSGPCVVEDVGIRPSWPVESVAEPIGSQAFVEVAAVPPEPSVPSNHQTPAPSSPPTSSSAPPAPEPSKKPHPKHIFSPTPFPATSSSSPIFSTAIPPPPTFEEPPASSSAGPSSAGPSSARPSAPPPPTSFSSLHPPTPPSFITIIPEGARVQGHIIQDIKDEFEEAILLSVLSVSSHIHKTVKEAVASGVDTVCLCVDTHCPSQKPVLKPAASGVNIVCLCVDTLRLR</sequence>